<evidence type="ECO:0000256" key="2">
    <source>
        <dbReference type="ARBA" id="ARBA00022840"/>
    </source>
</evidence>
<dbReference type="PROSITE" id="PS00622">
    <property type="entry name" value="HTH_LUXR_1"/>
    <property type="match status" value="1"/>
</dbReference>
<keyword evidence="2" id="KW-0067">ATP-binding</keyword>
<dbReference type="Gene3D" id="1.10.10.10">
    <property type="entry name" value="Winged helix-like DNA-binding domain superfamily/Winged helix DNA-binding domain"/>
    <property type="match status" value="1"/>
</dbReference>
<gene>
    <name evidence="4" type="ORF">AB0H04_40885</name>
</gene>
<dbReference type="InterPro" id="IPR027417">
    <property type="entry name" value="P-loop_NTPase"/>
</dbReference>
<dbReference type="InterPro" id="IPR036388">
    <property type="entry name" value="WH-like_DNA-bd_sf"/>
</dbReference>
<dbReference type="InterPro" id="IPR041664">
    <property type="entry name" value="AAA_16"/>
</dbReference>
<name>A0ABV3AMB7_9ACTN</name>
<evidence type="ECO:0000313" key="4">
    <source>
        <dbReference type="EMBL" id="MEU5713103.1"/>
    </source>
</evidence>
<dbReference type="PROSITE" id="PS50043">
    <property type="entry name" value="HTH_LUXR_2"/>
    <property type="match status" value="1"/>
</dbReference>
<evidence type="ECO:0000256" key="1">
    <source>
        <dbReference type="ARBA" id="ARBA00022741"/>
    </source>
</evidence>
<keyword evidence="1" id="KW-0547">Nucleotide-binding</keyword>
<dbReference type="CDD" id="cd06170">
    <property type="entry name" value="LuxR_C_like"/>
    <property type="match status" value="1"/>
</dbReference>
<protein>
    <submittedName>
        <fullName evidence="4">AAA family ATPase</fullName>
    </submittedName>
</protein>
<dbReference type="InterPro" id="IPR016032">
    <property type="entry name" value="Sig_transdc_resp-reg_C-effctor"/>
</dbReference>
<evidence type="ECO:0000313" key="5">
    <source>
        <dbReference type="Proteomes" id="UP001551011"/>
    </source>
</evidence>
<dbReference type="PRINTS" id="PR00038">
    <property type="entry name" value="HTHLUXR"/>
</dbReference>
<dbReference type="Gene3D" id="1.25.40.10">
    <property type="entry name" value="Tetratricopeptide repeat domain"/>
    <property type="match status" value="1"/>
</dbReference>
<feature type="domain" description="HTH luxR-type" evidence="3">
    <location>
        <begin position="849"/>
        <end position="914"/>
    </location>
</feature>
<dbReference type="SUPFAM" id="SSF46894">
    <property type="entry name" value="C-terminal effector domain of the bipartite response regulators"/>
    <property type="match status" value="1"/>
</dbReference>
<keyword evidence="5" id="KW-1185">Reference proteome</keyword>
<evidence type="ECO:0000259" key="3">
    <source>
        <dbReference type="PROSITE" id="PS50043"/>
    </source>
</evidence>
<organism evidence="4 5">
    <name type="scientific">Streptomyces flaveolus</name>
    <dbReference type="NCBI Taxonomy" id="67297"/>
    <lineage>
        <taxon>Bacteria</taxon>
        <taxon>Bacillati</taxon>
        <taxon>Actinomycetota</taxon>
        <taxon>Actinomycetes</taxon>
        <taxon>Kitasatosporales</taxon>
        <taxon>Streptomycetaceae</taxon>
        <taxon>Streptomyces</taxon>
    </lineage>
</organism>
<accession>A0ABV3AMB7</accession>
<reference evidence="4 5" key="1">
    <citation type="submission" date="2024-06" db="EMBL/GenBank/DDBJ databases">
        <title>The Natural Products Discovery Center: Release of the First 8490 Sequenced Strains for Exploring Actinobacteria Biosynthetic Diversity.</title>
        <authorList>
            <person name="Kalkreuter E."/>
            <person name="Kautsar S.A."/>
            <person name="Yang D."/>
            <person name="Bader C.D."/>
            <person name="Teijaro C.N."/>
            <person name="Fluegel L."/>
            <person name="Davis C.M."/>
            <person name="Simpson J.R."/>
            <person name="Lauterbach L."/>
            <person name="Steele A.D."/>
            <person name="Gui C."/>
            <person name="Meng S."/>
            <person name="Li G."/>
            <person name="Viehrig K."/>
            <person name="Ye F."/>
            <person name="Su P."/>
            <person name="Kiefer A.F."/>
            <person name="Nichols A."/>
            <person name="Cepeda A.J."/>
            <person name="Yan W."/>
            <person name="Fan B."/>
            <person name="Jiang Y."/>
            <person name="Adhikari A."/>
            <person name="Zheng C.-J."/>
            <person name="Schuster L."/>
            <person name="Cowan T.M."/>
            <person name="Smanski M.J."/>
            <person name="Chevrette M.G."/>
            <person name="De Carvalho L.P.S."/>
            <person name="Shen B."/>
        </authorList>
    </citation>
    <scope>NUCLEOTIDE SEQUENCE [LARGE SCALE GENOMIC DNA]</scope>
    <source>
        <strain evidence="4 5">NPDC020594</strain>
    </source>
</reference>
<dbReference type="Proteomes" id="UP001551011">
    <property type="component" value="Unassembled WGS sequence"/>
</dbReference>
<comment type="caution">
    <text evidence="4">The sequence shown here is derived from an EMBL/GenBank/DDBJ whole genome shotgun (WGS) entry which is preliminary data.</text>
</comment>
<dbReference type="SMART" id="SM00421">
    <property type="entry name" value="HTH_LUXR"/>
    <property type="match status" value="1"/>
</dbReference>
<dbReference type="InterPro" id="IPR000792">
    <property type="entry name" value="Tscrpt_reg_LuxR_C"/>
</dbReference>
<sequence length="914" mass="95665">MAVTTVESAVPSTVRTDELNRLLRAVDAAAGGASRAVEVAGDPGAGKTLLLTAAAHRARTGGLTVLRGRCAEPERDVAFRPFIQALMSWHAQRGPGAPVPAEAAALIKALATGPAEAESADFTRRCHYYTELRRLIGACLVGAPGGMLLVLDDCHWADSCSAELIDMLVRWPVEGGLALLVAHRPRQAPVELRAALRHGVEQGTTDAVELPALSLEQSAELLCAPPTAPGVARLHEQSGGNPLYLTTLAAERTDHTQDIFTRGGFGARLLAETSHLDDLTRTVANAAAVLGDTFDVDSVAEVAGLDRDRACAVLGELRRRDLIRPASEPGRLTYRHPLLRRCLYATMDACWRAGAHRRALHRLSGIGASATELAPHIDRSGSATEASDLRVLASAARTALHQGRPTDAARWLSVALRVQRTTPCGPADEHVGPELWRSVVQSLAAAGDDEGVVVLAREILAGRSLAHRGGATERVPAVALLSAVLAALGRDEEAHALIAAELGSEPALDPGSVALLTVQQQVVKVLAGQVPVRADAEALVRRTAGADPMTAAGALALRGMCALLSGDTCAAESALYAASQALDALDNGSQADEQESVYLLVLSWSEALMGWYGPACGHGDRALTAVRERGDAHLLPPLLDTLAYVHYQAGDMADAVNTAQEGRAVARAAGRADHVGLSDAITAAAWAQLGRVSAVRPPRPVGGQPLTAPRTPLNALLLAESYLAAGDGAAALALLLPRREAWRVSEPVAVLAARGYELLAAAGVQSGVDADSIQEWADHAAEAAAAVALPEQHGHALLARGHALLARGLAEGAAQCYREALDLFGGASPSGARAKELARAADRTTGGRPEQTLAELTLREREVAELAGEGRKSREIAEALRVSPRTVDAHLTRIYSKLGVNSRAELARIVALSR</sequence>
<dbReference type="EMBL" id="JBFAEG010000045">
    <property type="protein sequence ID" value="MEU5713103.1"/>
    <property type="molecule type" value="Genomic_DNA"/>
</dbReference>
<dbReference type="Pfam" id="PF00196">
    <property type="entry name" value="GerE"/>
    <property type="match status" value="1"/>
</dbReference>
<dbReference type="SUPFAM" id="SSF52540">
    <property type="entry name" value="P-loop containing nucleoside triphosphate hydrolases"/>
    <property type="match status" value="1"/>
</dbReference>
<proteinExistence type="predicted"/>
<dbReference type="RefSeq" id="WP_053212166.1">
    <property type="nucleotide sequence ID" value="NZ_JBEXDP010000049.1"/>
</dbReference>
<dbReference type="Pfam" id="PF13191">
    <property type="entry name" value="AAA_16"/>
    <property type="match status" value="1"/>
</dbReference>
<dbReference type="SUPFAM" id="SSF48452">
    <property type="entry name" value="TPR-like"/>
    <property type="match status" value="1"/>
</dbReference>
<dbReference type="InterPro" id="IPR011990">
    <property type="entry name" value="TPR-like_helical_dom_sf"/>
</dbReference>
<dbReference type="PANTHER" id="PTHR16305:SF35">
    <property type="entry name" value="TRANSCRIPTIONAL ACTIVATOR DOMAIN"/>
    <property type="match status" value="1"/>
</dbReference>
<dbReference type="PANTHER" id="PTHR16305">
    <property type="entry name" value="TESTICULAR SOLUBLE ADENYLYL CYCLASE"/>
    <property type="match status" value="1"/>
</dbReference>